<organism evidence="2 3">
    <name type="scientific">Roseateles flavus</name>
    <dbReference type="NCBI Taxonomy" id="3149041"/>
    <lineage>
        <taxon>Bacteria</taxon>
        <taxon>Pseudomonadati</taxon>
        <taxon>Pseudomonadota</taxon>
        <taxon>Betaproteobacteria</taxon>
        <taxon>Burkholderiales</taxon>
        <taxon>Sphaerotilaceae</taxon>
        <taxon>Roseateles</taxon>
    </lineage>
</organism>
<dbReference type="Proteomes" id="UP001462640">
    <property type="component" value="Unassembled WGS sequence"/>
</dbReference>
<keyword evidence="3" id="KW-1185">Reference proteome</keyword>
<comment type="caution">
    <text evidence="2">The sequence shown here is derived from an EMBL/GenBank/DDBJ whole genome shotgun (WGS) entry which is preliminary data.</text>
</comment>
<keyword evidence="1" id="KW-0472">Membrane</keyword>
<gene>
    <name evidence="2" type="ORF">ABDJ40_06405</name>
</gene>
<keyword evidence="1" id="KW-0812">Transmembrane</keyword>
<evidence type="ECO:0000313" key="2">
    <source>
        <dbReference type="EMBL" id="MEO3712397.1"/>
    </source>
</evidence>
<dbReference type="EMBL" id="JBDPZC010000002">
    <property type="protein sequence ID" value="MEO3712397.1"/>
    <property type="molecule type" value="Genomic_DNA"/>
</dbReference>
<dbReference type="RefSeq" id="WP_347607705.1">
    <property type="nucleotide sequence ID" value="NZ_JBDPZC010000002.1"/>
</dbReference>
<keyword evidence="1" id="KW-1133">Transmembrane helix</keyword>
<feature type="transmembrane region" description="Helical" evidence="1">
    <location>
        <begin position="6"/>
        <end position="33"/>
    </location>
</feature>
<evidence type="ECO:0000256" key="1">
    <source>
        <dbReference type="SAM" id="Phobius"/>
    </source>
</evidence>
<reference evidence="2 3" key="1">
    <citation type="submission" date="2024-05" db="EMBL/GenBank/DDBJ databases">
        <title>Roseateles sp. 2.12 16S ribosomal RNA gene Genome sequencing and assembly.</title>
        <authorList>
            <person name="Woo H."/>
        </authorList>
    </citation>
    <scope>NUCLEOTIDE SEQUENCE [LARGE SCALE GENOMIC DNA]</scope>
    <source>
        <strain evidence="2 3">2.12</strain>
    </source>
</reference>
<feature type="transmembrane region" description="Helical" evidence="1">
    <location>
        <begin position="80"/>
        <end position="101"/>
    </location>
</feature>
<feature type="transmembrane region" description="Helical" evidence="1">
    <location>
        <begin position="45"/>
        <end position="68"/>
    </location>
</feature>
<accession>A0ABV0GBF7</accession>
<evidence type="ECO:0000313" key="3">
    <source>
        <dbReference type="Proteomes" id="UP001462640"/>
    </source>
</evidence>
<name>A0ABV0GBF7_9BURK</name>
<sequence>MTASLPIVLFCYALLCIPILNLLFGALIGWMLAMRLLRERRIGRLLLGLPLAALWTLSACVLLAAFTSSRSMQSGPLSEWTWGAVWMVVHLGLTHGIFVYANAGGRAGYAKQLALANAVGRGHFTIGCGCQGLLPQLYVDPAAKTLAFVAEKWFRIEPASFVSATDISYVAMSDGSTREVVLQLRTNDFSTPLIAIEMTSLTQAQAWQQRLQLLSEG</sequence>
<protein>
    <submittedName>
        <fullName evidence="2">Uncharacterized protein</fullName>
    </submittedName>
</protein>
<proteinExistence type="predicted"/>